<organism evidence="2 3">
    <name type="scientific">Lachancea dasiensis</name>
    <dbReference type="NCBI Taxonomy" id="1072105"/>
    <lineage>
        <taxon>Eukaryota</taxon>
        <taxon>Fungi</taxon>
        <taxon>Dikarya</taxon>
        <taxon>Ascomycota</taxon>
        <taxon>Saccharomycotina</taxon>
        <taxon>Saccharomycetes</taxon>
        <taxon>Saccharomycetales</taxon>
        <taxon>Saccharomycetaceae</taxon>
        <taxon>Lachancea</taxon>
    </lineage>
</organism>
<reference evidence="2 3" key="1">
    <citation type="submission" date="2016-03" db="EMBL/GenBank/DDBJ databases">
        <authorList>
            <person name="Devillers H."/>
        </authorList>
    </citation>
    <scope>NUCLEOTIDE SEQUENCE [LARGE SCALE GENOMIC DNA]</scope>
    <source>
        <strain evidence="2">CBS 10888</strain>
    </source>
</reference>
<feature type="domain" description="Thioesterase" evidence="1">
    <location>
        <begin position="130"/>
        <end position="194"/>
    </location>
</feature>
<evidence type="ECO:0000313" key="3">
    <source>
        <dbReference type="Proteomes" id="UP000190274"/>
    </source>
</evidence>
<evidence type="ECO:0000313" key="2">
    <source>
        <dbReference type="EMBL" id="SCU97611.1"/>
    </source>
</evidence>
<dbReference type="SUPFAM" id="SSF54637">
    <property type="entry name" value="Thioesterase/thiol ester dehydrase-isomerase"/>
    <property type="match status" value="1"/>
</dbReference>
<protein>
    <submittedName>
        <fullName evidence="2">LADA_0H07184g1_1</fullName>
    </submittedName>
</protein>
<dbReference type="STRING" id="1266660.A0A1G4K1Z5"/>
<dbReference type="Pfam" id="PF03061">
    <property type="entry name" value="4HBT"/>
    <property type="match status" value="1"/>
</dbReference>
<accession>A0A1G4K1Z5</accession>
<dbReference type="InterPro" id="IPR052061">
    <property type="entry name" value="PTE-AB_protein"/>
</dbReference>
<dbReference type="Proteomes" id="UP000190274">
    <property type="component" value="Chromosome H"/>
</dbReference>
<dbReference type="InterPro" id="IPR029069">
    <property type="entry name" value="HotDog_dom_sf"/>
</dbReference>
<dbReference type="CDD" id="cd03443">
    <property type="entry name" value="PaaI_thioesterase"/>
    <property type="match status" value="1"/>
</dbReference>
<evidence type="ECO:0000259" key="1">
    <source>
        <dbReference type="Pfam" id="PF03061"/>
    </source>
</evidence>
<dbReference type="Gene3D" id="3.10.129.10">
    <property type="entry name" value="Hotdog Thioesterase"/>
    <property type="match status" value="1"/>
</dbReference>
<gene>
    <name evidence="2" type="ORF">LADA_0H07184G</name>
</gene>
<name>A0A1G4K1Z5_9SACH</name>
<dbReference type="PANTHER" id="PTHR47260:SF4">
    <property type="entry name" value="MIOREX COMPLEX COMPONENT 3"/>
    <property type="match status" value="1"/>
</dbReference>
<sequence length="239" mass="27150">MALRTASKFIFTPIAGFGLGLATFLQCWPAVNENRLKTLTLKRPLEEQRRDIIHQLQKHEIFRDLMRRENVEQWSQSEKISQPHRDSHVGQGLLYGPGRLEIDPLVLHDPDSQELVVFYHLGHNLNNEKGKVHKGVVALLLDEALCYCGFPTLPNKAGVTAKLDINFCHDVPTDCTVVLKAHVIESRGRKCVIGGSLQTLPSRSWYTPWKAESSTVLATATCILVEPKWFKYAKWMRPD</sequence>
<dbReference type="OrthoDB" id="506431at2759"/>
<dbReference type="InterPro" id="IPR006683">
    <property type="entry name" value="Thioestr_dom"/>
</dbReference>
<proteinExistence type="predicted"/>
<dbReference type="EMBL" id="LT598461">
    <property type="protein sequence ID" value="SCU97611.1"/>
    <property type="molecule type" value="Genomic_DNA"/>
</dbReference>
<dbReference type="GO" id="GO:0005743">
    <property type="term" value="C:mitochondrial inner membrane"/>
    <property type="evidence" value="ECO:0007669"/>
    <property type="project" value="EnsemblFungi"/>
</dbReference>
<dbReference type="PANTHER" id="PTHR47260">
    <property type="entry name" value="UPF0644 PROTEIN PB2B4.06"/>
    <property type="match status" value="1"/>
</dbReference>
<dbReference type="AlphaFoldDB" id="A0A1G4K1Z5"/>
<keyword evidence="3" id="KW-1185">Reference proteome</keyword>